<dbReference type="VEuPathDB" id="FungiDB:FOC4_g10004868"/>
<dbReference type="VEuPathDB" id="FungiDB:FOMG_17369"/>
<comment type="similarity">
    <text evidence="5">Belongs to the SAT4 family.</text>
</comment>
<dbReference type="EMBL" id="MRCY01000487">
    <property type="protein sequence ID" value="RKK85193.1"/>
    <property type="molecule type" value="Genomic_DNA"/>
</dbReference>
<dbReference type="VEuPathDB" id="FungiDB:FOC1_g10006254"/>
<dbReference type="AlphaFoldDB" id="A0A420NY71"/>
<dbReference type="Pfam" id="PF20684">
    <property type="entry name" value="Fung_rhodopsin"/>
    <property type="match status" value="1"/>
</dbReference>
<dbReference type="InterPro" id="IPR052337">
    <property type="entry name" value="SAT4-like"/>
</dbReference>
<keyword evidence="4 6" id="KW-0472">Membrane</keyword>
<evidence type="ECO:0000256" key="6">
    <source>
        <dbReference type="SAM" id="Phobius"/>
    </source>
</evidence>
<feature type="transmembrane region" description="Helical" evidence="6">
    <location>
        <begin position="245"/>
        <end position="267"/>
    </location>
</feature>
<evidence type="ECO:0000313" key="9">
    <source>
        <dbReference type="Proteomes" id="UP000285860"/>
    </source>
</evidence>
<comment type="caution">
    <text evidence="8">The sequence shown here is derived from an EMBL/GenBank/DDBJ whole genome shotgun (WGS) entry which is preliminary data.</text>
</comment>
<proteinExistence type="inferred from homology"/>
<protein>
    <recommendedName>
        <fullName evidence="7">Rhodopsin domain-containing protein</fullName>
    </recommendedName>
</protein>
<evidence type="ECO:0000259" key="7">
    <source>
        <dbReference type="Pfam" id="PF20684"/>
    </source>
</evidence>
<dbReference type="Proteomes" id="UP000285860">
    <property type="component" value="Unassembled WGS sequence"/>
</dbReference>
<accession>A0A420NY71</accession>
<feature type="transmembrane region" description="Helical" evidence="6">
    <location>
        <begin position="166"/>
        <end position="188"/>
    </location>
</feature>
<dbReference type="VEuPathDB" id="FungiDB:FOMG_18993"/>
<sequence>MLPLDPRLKNEYIYSKLVLDAPVMNSTDSSTVGAYPSPPGVVPNFMNPESIASRVVLAAALSPVFTIPIVLLRLYTSHFIIKCWHLDDFSITISLMFAMGYSIVNIVQTRNGVGVHIWDVPLSSFNRFMMLGAIPGAITYNLSTLFTKVSILHFYLRFSQDRTFKLATYFVMFVVVGNNLPAAFAFLYMCRPIPRYWDYTRPGSCLDVGSAFITCAVLNSVTDIVILCLPIWLLRPLRMRRLQKLGVTLVLMAGGFVCAVSLIRLASIPSGLHNPDVTWRYVVNLIWCIAEMYAGIICACLPCLRAFFKRYFPNLFLIRHNTEARLSAIPSFVHHPQQPGELHVSTNRRLWWRRSTLSKATTSHTLSMEACNPNSVPLIETELHGPEKALLRDRAEEEGSP</sequence>
<keyword evidence="3 6" id="KW-1133">Transmembrane helix</keyword>
<evidence type="ECO:0000313" key="8">
    <source>
        <dbReference type="EMBL" id="RKK85193.1"/>
    </source>
</evidence>
<feature type="transmembrane region" description="Helical" evidence="6">
    <location>
        <begin position="51"/>
        <end position="76"/>
    </location>
</feature>
<organism evidence="8 9">
    <name type="scientific">Fusarium oxysporum</name>
    <name type="common">Fusarium vascular wilt</name>
    <dbReference type="NCBI Taxonomy" id="5507"/>
    <lineage>
        <taxon>Eukaryota</taxon>
        <taxon>Fungi</taxon>
        <taxon>Dikarya</taxon>
        <taxon>Ascomycota</taxon>
        <taxon>Pezizomycotina</taxon>
        <taxon>Sordariomycetes</taxon>
        <taxon>Hypocreomycetidae</taxon>
        <taxon>Hypocreales</taxon>
        <taxon>Nectriaceae</taxon>
        <taxon>Fusarium</taxon>
        <taxon>Fusarium oxysporum species complex</taxon>
    </lineage>
</organism>
<evidence type="ECO:0000256" key="2">
    <source>
        <dbReference type="ARBA" id="ARBA00022692"/>
    </source>
</evidence>
<keyword evidence="2 6" id="KW-0812">Transmembrane</keyword>
<feature type="transmembrane region" description="Helical" evidence="6">
    <location>
        <begin position="279"/>
        <end position="304"/>
    </location>
</feature>
<dbReference type="VEuPathDB" id="FungiDB:FOZG_13469"/>
<evidence type="ECO:0000256" key="4">
    <source>
        <dbReference type="ARBA" id="ARBA00023136"/>
    </source>
</evidence>
<dbReference type="VEuPathDB" id="FungiDB:HZS61_006619"/>
<feature type="transmembrane region" description="Helical" evidence="6">
    <location>
        <begin position="88"/>
        <end position="108"/>
    </location>
</feature>
<feature type="transmembrane region" description="Helical" evidence="6">
    <location>
        <begin position="208"/>
        <end position="233"/>
    </location>
</feature>
<gene>
    <name evidence="8" type="ORF">BFJ68_g17290</name>
</gene>
<dbReference type="PANTHER" id="PTHR33048:SF47">
    <property type="entry name" value="INTEGRAL MEMBRANE PROTEIN-RELATED"/>
    <property type="match status" value="1"/>
</dbReference>
<name>A0A420NY71_FUSOX</name>
<dbReference type="InterPro" id="IPR049326">
    <property type="entry name" value="Rhodopsin_dom_fungi"/>
</dbReference>
<evidence type="ECO:0000256" key="5">
    <source>
        <dbReference type="ARBA" id="ARBA00038359"/>
    </source>
</evidence>
<reference evidence="8 9" key="1">
    <citation type="journal article" date="2018" name="Sci. Rep.">
        <title>Characterisation of pathogen-specific regions and novel effector candidates in Fusarium oxysporum f. sp. cepae.</title>
        <authorList>
            <person name="Armitage A.D."/>
            <person name="Taylor A."/>
            <person name="Sobczyk M.K."/>
            <person name="Baxter L."/>
            <person name="Greenfield B.P."/>
            <person name="Bates H.J."/>
            <person name="Wilson F."/>
            <person name="Jackson A.C."/>
            <person name="Ott S."/>
            <person name="Harrison R.J."/>
            <person name="Clarkson J.P."/>
        </authorList>
    </citation>
    <scope>NUCLEOTIDE SEQUENCE [LARGE SCALE GENOMIC DNA]</scope>
    <source>
        <strain evidence="8 9">Fo_A28</strain>
    </source>
</reference>
<feature type="domain" description="Rhodopsin" evidence="7">
    <location>
        <begin position="72"/>
        <end position="310"/>
    </location>
</feature>
<dbReference type="VEuPathDB" id="FungiDB:FOIG_13741"/>
<dbReference type="VEuPathDB" id="FungiDB:FOXG_22269"/>
<comment type="subcellular location">
    <subcellularLocation>
        <location evidence="1">Membrane</location>
        <topology evidence="1">Multi-pass membrane protein</topology>
    </subcellularLocation>
</comment>
<dbReference type="PANTHER" id="PTHR33048">
    <property type="entry name" value="PTH11-LIKE INTEGRAL MEMBRANE PROTEIN (AFU_ORTHOLOGUE AFUA_5G11245)"/>
    <property type="match status" value="1"/>
</dbReference>
<feature type="transmembrane region" description="Helical" evidence="6">
    <location>
        <begin position="128"/>
        <end position="154"/>
    </location>
</feature>
<evidence type="ECO:0000256" key="3">
    <source>
        <dbReference type="ARBA" id="ARBA00022989"/>
    </source>
</evidence>
<dbReference type="GO" id="GO:0016020">
    <property type="term" value="C:membrane"/>
    <property type="evidence" value="ECO:0007669"/>
    <property type="project" value="UniProtKB-SubCell"/>
</dbReference>
<evidence type="ECO:0000256" key="1">
    <source>
        <dbReference type="ARBA" id="ARBA00004141"/>
    </source>
</evidence>